<dbReference type="Pfam" id="PF09722">
    <property type="entry name" value="Xre_MbcA_ParS_C"/>
    <property type="match status" value="1"/>
</dbReference>
<keyword evidence="4" id="KW-1185">Reference proteome</keyword>
<dbReference type="InterPro" id="IPR010982">
    <property type="entry name" value="Lambda_DNA-bd_dom_sf"/>
</dbReference>
<dbReference type="InterPro" id="IPR046847">
    <property type="entry name" value="Xre-like_HTH"/>
</dbReference>
<dbReference type="GO" id="GO:0003677">
    <property type="term" value="F:DNA binding"/>
    <property type="evidence" value="ECO:0007669"/>
    <property type="project" value="InterPro"/>
</dbReference>
<evidence type="ECO:0000259" key="2">
    <source>
        <dbReference type="Pfam" id="PF20432"/>
    </source>
</evidence>
<dbReference type="EMBL" id="BSDS01000001">
    <property type="protein sequence ID" value="GLI38222.1"/>
    <property type="molecule type" value="Genomic_DNA"/>
</dbReference>
<proteinExistence type="predicted"/>
<dbReference type="RefSeq" id="WP_214186033.1">
    <property type="nucleotide sequence ID" value="NZ_BSDS01000001.1"/>
</dbReference>
<sequence length="127" mass="13518">MALANRAAQIAGREAVLSKAAVSAAGILGLPQVRLAQILGVSTSTVSRLHAGTYLLSPEKKEWEFAVLLVRLFRSLDAIVGGDAEDARRWLNSTNHALAGQKPANLITSTEGLVRVVSYLDARRGIV</sequence>
<protein>
    <recommendedName>
        <fullName evidence="5">DUF2384 domain-containing protein</fullName>
    </recommendedName>
</protein>
<dbReference type="AlphaFoldDB" id="A0A9W6G0M6"/>
<accession>A0A9W6G0M6</accession>
<feature type="domain" description="Antitoxin Xre/MbcA/ParS-like toxin-binding" evidence="1">
    <location>
        <begin position="75"/>
        <end position="125"/>
    </location>
</feature>
<dbReference type="InterPro" id="IPR024467">
    <property type="entry name" value="Xre/MbcA/ParS-like_toxin-bd"/>
</dbReference>
<dbReference type="Pfam" id="PF20432">
    <property type="entry name" value="Xre-like-HTH"/>
    <property type="match status" value="1"/>
</dbReference>
<reference evidence="3" key="1">
    <citation type="submission" date="2022-12" db="EMBL/GenBank/DDBJ databases">
        <title>Reference genome sequencing for broad-spectrum identification of bacterial and archaeal isolates by mass spectrometry.</title>
        <authorList>
            <person name="Sekiguchi Y."/>
            <person name="Tourlousse D.M."/>
        </authorList>
    </citation>
    <scope>NUCLEOTIDE SEQUENCE</scope>
    <source>
        <strain evidence="3">H2</strain>
    </source>
</reference>
<organism evidence="3 4">
    <name type="scientific">Geobacter hydrogenophilus</name>
    <dbReference type="NCBI Taxonomy" id="40983"/>
    <lineage>
        <taxon>Bacteria</taxon>
        <taxon>Pseudomonadati</taxon>
        <taxon>Thermodesulfobacteriota</taxon>
        <taxon>Desulfuromonadia</taxon>
        <taxon>Geobacterales</taxon>
        <taxon>Geobacteraceae</taxon>
        <taxon>Geobacter</taxon>
    </lineage>
</organism>
<gene>
    <name evidence="3" type="ORF">GHYDROH2_17230</name>
</gene>
<dbReference type="SUPFAM" id="SSF47413">
    <property type="entry name" value="lambda repressor-like DNA-binding domains"/>
    <property type="match status" value="1"/>
</dbReference>
<evidence type="ECO:0008006" key="5">
    <source>
        <dbReference type="Google" id="ProtNLM"/>
    </source>
</evidence>
<evidence type="ECO:0000313" key="4">
    <source>
        <dbReference type="Proteomes" id="UP001144352"/>
    </source>
</evidence>
<evidence type="ECO:0000313" key="3">
    <source>
        <dbReference type="EMBL" id="GLI38222.1"/>
    </source>
</evidence>
<name>A0A9W6G0M6_9BACT</name>
<dbReference type="Proteomes" id="UP001144352">
    <property type="component" value="Unassembled WGS sequence"/>
</dbReference>
<evidence type="ECO:0000259" key="1">
    <source>
        <dbReference type="Pfam" id="PF09722"/>
    </source>
</evidence>
<feature type="domain" description="Antitoxin Xre-like helix-turn-helix" evidence="2">
    <location>
        <begin position="13"/>
        <end position="71"/>
    </location>
</feature>
<comment type="caution">
    <text evidence="3">The sequence shown here is derived from an EMBL/GenBank/DDBJ whole genome shotgun (WGS) entry which is preliminary data.</text>
</comment>